<dbReference type="InterPro" id="IPR050557">
    <property type="entry name" value="RTX_toxin/Mannuronan_C5-epim"/>
</dbReference>
<accession>A0ABS7F3G7</accession>
<dbReference type="PANTHER" id="PTHR38340:SF1">
    <property type="entry name" value="S-LAYER PROTEIN"/>
    <property type="match status" value="1"/>
</dbReference>
<keyword evidence="6" id="KW-1185">Reference proteome</keyword>
<dbReference type="Gene3D" id="2.150.10.10">
    <property type="entry name" value="Serralysin-like metalloprotease, C-terminal"/>
    <property type="match status" value="2"/>
</dbReference>
<evidence type="ECO:0000256" key="1">
    <source>
        <dbReference type="ARBA" id="ARBA00004613"/>
    </source>
</evidence>
<feature type="domain" description="Hedgehog/Intein (Hint)" evidence="4">
    <location>
        <begin position="164"/>
        <end position="302"/>
    </location>
</feature>
<evidence type="ECO:0000256" key="2">
    <source>
        <dbReference type="ARBA" id="ARBA00022525"/>
    </source>
</evidence>
<dbReference type="InterPro" id="IPR036844">
    <property type="entry name" value="Hint_dom_sf"/>
</dbReference>
<dbReference type="Gene3D" id="2.170.16.10">
    <property type="entry name" value="Hedgehog/Intein (Hint) domain"/>
    <property type="match status" value="1"/>
</dbReference>
<dbReference type="PRINTS" id="PR00313">
    <property type="entry name" value="CABNDNGRPT"/>
</dbReference>
<evidence type="ECO:0000313" key="6">
    <source>
        <dbReference type="Proteomes" id="UP001519924"/>
    </source>
</evidence>
<dbReference type="PROSITE" id="PS00330">
    <property type="entry name" value="HEMOLYSIN_CALCIUM"/>
    <property type="match status" value="2"/>
</dbReference>
<organism evidence="5 6">
    <name type="scientific">Caldovatus aquaticus</name>
    <dbReference type="NCBI Taxonomy" id="2865671"/>
    <lineage>
        <taxon>Bacteria</taxon>
        <taxon>Pseudomonadati</taxon>
        <taxon>Pseudomonadota</taxon>
        <taxon>Alphaproteobacteria</taxon>
        <taxon>Acetobacterales</taxon>
        <taxon>Roseomonadaceae</taxon>
        <taxon>Caldovatus</taxon>
    </lineage>
</organism>
<evidence type="ECO:0000259" key="4">
    <source>
        <dbReference type="Pfam" id="PF13403"/>
    </source>
</evidence>
<protein>
    <submittedName>
        <fullName evidence="5">Hint domain-containing protein</fullName>
    </submittedName>
</protein>
<dbReference type="InterPro" id="IPR018511">
    <property type="entry name" value="Hemolysin-typ_Ca-bd_CS"/>
</dbReference>
<feature type="region of interest" description="Disordered" evidence="3">
    <location>
        <begin position="360"/>
        <end position="386"/>
    </location>
</feature>
<dbReference type="Pfam" id="PF00353">
    <property type="entry name" value="HemolysinCabind"/>
    <property type="match status" value="2"/>
</dbReference>
<name>A0ABS7F3G7_9PROT</name>
<dbReference type="EMBL" id="JAHZUY010000032">
    <property type="protein sequence ID" value="MBW8270155.1"/>
    <property type="molecule type" value="Genomic_DNA"/>
</dbReference>
<gene>
    <name evidence="5" type="ORF">K1J50_11730</name>
</gene>
<comment type="subcellular location">
    <subcellularLocation>
        <location evidence="1">Secreted</location>
    </subcellularLocation>
</comment>
<comment type="caution">
    <text evidence="5">The sequence shown here is derived from an EMBL/GenBank/DDBJ whole genome shotgun (WGS) entry which is preliminary data.</text>
</comment>
<feature type="region of interest" description="Disordered" evidence="3">
    <location>
        <begin position="1"/>
        <end position="28"/>
    </location>
</feature>
<dbReference type="SUPFAM" id="SSF51120">
    <property type="entry name" value="beta-Roll"/>
    <property type="match status" value="1"/>
</dbReference>
<dbReference type="Pfam" id="PF13403">
    <property type="entry name" value="Hint_2"/>
    <property type="match status" value="1"/>
</dbReference>
<dbReference type="SUPFAM" id="SSF51294">
    <property type="entry name" value="Hedgehog/intein (Hint) domain"/>
    <property type="match status" value="1"/>
</dbReference>
<dbReference type="InterPro" id="IPR001343">
    <property type="entry name" value="Hemolysn_Ca-bd"/>
</dbReference>
<evidence type="ECO:0000313" key="5">
    <source>
        <dbReference type="EMBL" id="MBW8270155.1"/>
    </source>
</evidence>
<feature type="compositionally biased region" description="Low complexity" evidence="3">
    <location>
        <begin position="360"/>
        <end position="379"/>
    </location>
</feature>
<dbReference type="Proteomes" id="UP001519924">
    <property type="component" value="Unassembled WGS sequence"/>
</dbReference>
<dbReference type="RefSeq" id="WP_220117902.1">
    <property type="nucleotide sequence ID" value="NZ_JAHZUY010000032.1"/>
</dbReference>
<dbReference type="InterPro" id="IPR028992">
    <property type="entry name" value="Hedgehog/Intein_dom"/>
</dbReference>
<dbReference type="PANTHER" id="PTHR38340">
    <property type="entry name" value="S-LAYER PROTEIN"/>
    <property type="match status" value="1"/>
</dbReference>
<evidence type="ECO:0000256" key="3">
    <source>
        <dbReference type="SAM" id="MobiDB-lite"/>
    </source>
</evidence>
<proteinExistence type="predicted"/>
<sequence>MSGSTIIGGDNNDTLAAPPGGGSGSQVTIYGAGGDDVITGLSGSDILIGGQGADSISGGSGGDTIYGGGSYDSVSGLVANGGDNGAADTILGGPGNDLIYAGYNDYIDGGTGHDTVVLPDSGSWTATTVTGAVGGTTYTLYSDGNGHHVWLSGIETVSTTGGAPCYLEGTRIMTARGEVAVEDLRIGDLVVTAHGRGPVLQPVVWVGRRRVNLALHPNRAAAEPILVRAGALGENVPFRDLRVSPEHALFVDGRLVPAALLVNGVSIVREPWWQAVTWYHVELPEHGLLMAEGAPAESYFDAGNRHMFGEGALAALFPDFAAGRDERRYEEAACFPLLREEGPALAAIRARLAERAAAAFGPAPAEPAPGRAVRTTAGGRRARPAG</sequence>
<keyword evidence="2" id="KW-0964">Secreted</keyword>
<reference evidence="5 6" key="1">
    <citation type="submission" date="2021-08" db="EMBL/GenBank/DDBJ databases">
        <title>Caldovatus sediminis gen. nov., sp. nov., a moderately thermophilic bacterium isolated from a hot spring.</title>
        <authorList>
            <person name="Hu C.-J."/>
            <person name="Li W.-J."/>
            <person name="Xian W.-D."/>
        </authorList>
    </citation>
    <scope>NUCLEOTIDE SEQUENCE [LARGE SCALE GENOMIC DNA]</scope>
    <source>
        <strain evidence="5 6">SYSU G05006</strain>
    </source>
</reference>
<dbReference type="InterPro" id="IPR011049">
    <property type="entry name" value="Serralysin-like_metalloprot_C"/>
</dbReference>